<evidence type="ECO:0000313" key="3">
    <source>
        <dbReference type="Proteomes" id="UP001200430"/>
    </source>
</evidence>
<proteinExistence type="predicted"/>
<feature type="transmembrane region" description="Helical" evidence="1">
    <location>
        <begin position="45"/>
        <end position="66"/>
    </location>
</feature>
<reference evidence="2 3" key="1">
    <citation type="submission" date="2022-01" db="EMBL/GenBank/DDBJ databases">
        <title>Dethiosulfovibrio faecalis sp. nov., a novel proteolytic, non-sulfur-reducing bacterium isolated from a marine aquaculture solid waste bioreactor.</title>
        <authorList>
            <person name="Grabowski S."/>
            <person name="Apolinario E."/>
            <person name="Schneider N."/>
            <person name="Marshall C.W."/>
            <person name="Sowers K.R."/>
        </authorList>
    </citation>
    <scope>NUCLEOTIDE SEQUENCE [LARGE SCALE GENOMIC DNA]</scope>
    <source>
        <strain evidence="2 3">DSM 12537</strain>
    </source>
</reference>
<keyword evidence="1" id="KW-0812">Transmembrane</keyword>
<organism evidence="2 3">
    <name type="scientific">Dethiosulfovibrio marinus</name>
    <dbReference type="NCBI Taxonomy" id="133532"/>
    <lineage>
        <taxon>Bacteria</taxon>
        <taxon>Thermotogati</taxon>
        <taxon>Synergistota</taxon>
        <taxon>Synergistia</taxon>
        <taxon>Synergistales</taxon>
        <taxon>Dethiosulfovibrionaceae</taxon>
        <taxon>Dethiosulfovibrio</taxon>
    </lineage>
</organism>
<evidence type="ECO:0008006" key="4">
    <source>
        <dbReference type="Google" id="ProtNLM"/>
    </source>
</evidence>
<dbReference type="RefSeq" id="WP_236099239.1">
    <property type="nucleotide sequence ID" value="NZ_JAKGUD010000005.1"/>
</dbReference>
<keyword evidence="1" id="KW-0472">Membrane</keyword>
<keyword evidence="1" id="KW-1133">Transmembrane helix</keyword>
<feature type="transmembrane region" description="Helical" evidence="1">
    <location>
        <begin position="12"/>
        <end position="33"/>
    </location>
</feature>
<dbReference type="Proteomes" id="UP001200430">
    <property type="component" value="Unassembled WGS sequence"/>
</dbReference>
<accession>A0ABS9EMU0</accession>
<keyword evidence="3" id="KW-1185">Reference proteome</keyword>
<comment type="caution">
    <text evidence="2">The sequence shown here is derived from an EMBL/GenBank/DDBJ whole genome shotgun (WGS) entry which is preliminary data.</text>
</comment>
<dbReference type="EMBL" id="JAKGUD010000005">
    <property type="protein sequence ID" value="MCF4142514.1"/>
    <property type="molecule type" value="Genomic_DNA"/>
</dbReference>
<evidence type="ECO:0000313" key="2">
    <source>
        <dbReference type="EMBL" id="MCF4142514.1"/>
    </source>
</evidence>
<protein>
    <recommendedName>
        <fullName evidence="4">ATPase F0F1</fullName>
    </recommendedName>
</protein>
<name>A0ABS9EMU0_9BACT</name>
<gene>
    <name evidence="2" type="ORF">L2W38_06775</name>
</gene>
<evidence type="ECO:0000256" key="1">
    <source>
        <dbReference type="SAM" id="Phobius"/>
    </source>
</evidence>
<sequence length="78" mass="8502">MGQKIDLNDLVVFGKIVSLALLFGGYVLMGLYLGRYLLRQGYPDWTLSACTIGGTVIGILHGIYGVRDVLNKRDGKKG</sequence>